<evidence type="ECO:0000256" key="1">
    <source>
        <dbReference type="SAM" id="SignalP"/>
    </source>
</evidence>
<keyword evidence="1" id="KW-0732">Signal</keyword>
<dbReference type="EMBL" id="GEGO01007196">
    <property type="protein sequence ID" value="JAR88208.1"/>
    <property type="molecule type" value="Transcribed_RNA"/>
</dbReference>
<evidence type="ECO:0000313" key="2">
    <source>
        <dbReference type="EMBL" id="JAR88208.1"/>
    </source>
</evidence>
<sequence length="107" mass="12345">MHCWYHFCVWLVSFLPLCALQKFCFLTFTEKLLYCLNEMQTVERVVFSTCCATRRPLGNTELQGCASYAGPLTAPLSTPHFYQHLARVLRQHLARTRGQFVTRAGLQ</sequence>
<feature type="signal peptide" evidence="1">
    <location>
        <begin position="1"/>
        <end position="20"/>
    </location>
</feature>
<dbReference type="AlphaFoldDB" id="A0A147BBS0"/>
<protein>
    <submittedName>
        <fullName evidence="2">Putative secreted protein</fullName>
    </submittedName>
</protein>
<organism evidence="2">
    <name type="scientific">Ixodes ricinus</name>
    <name type="common">Common tick</name>
    <name type="synonym">Acarus ricinus</name>
    <dbReference type="NCBI Taxonomy" id="34613"/>
    <lineage>
        <taxon>Eukaryota</taxon>
        <taxon>Metazoa</taxon>
        <taxon>Ecdysozoa</taxon>
        <taxon>Arthropoda</taxon>
        <taxon>Chelicerata</taxon>
        <taxon>Arachnida</taxon>
        <taxon>Acari</taxon>
        <taxon>Parasitiformes</taxon>
        <taxon>Ixodida</taxon>
        <taxon>Ixodoidea</taxon>
        <taxon>Ixodidae</taxon>
        <taxon>Ixodinae</taxon>
        <taxon>Ixodes</taxon>
    </lineage>
</organism>
<name>A0A147BBS0_IXORI</name>
<reference evidence="2" key="1">
    <citation type="journal article" date="2018" name="PLoS Negl. Trop. Dis.">
        <title>Sialome diversity of ticks revealed by RNAseq of single tick salivary glands.</title>
        <authorList>
            <person name="Perner J."/>
            <person name="Kropackova S."/>
            <person name="Kopacek P."/>
            <person name="Ribeiro J.M."/>
        </authorList>
    </citation>
    <scope>NUCLEOTIDE SEQUENCE</scope>
    <source>
        <strain evidence="2">Siblings of single egg batch collected in Ceske Budejovice</strain>
        <tissue evidence="2">Salivary glands</tissue>
    </source>
</reference>
<feature type="chain" id="PRO_5007542121" evidence="1">
    <location>
        <begin position="21"/>
        <end position="107"/>
    </location>
</feature>
<proteinExistence type="predicted"/>
<accession>A0A147BBS0</accession>